<reference evidence="1" key="2">
    <citation type="journal article" date="2015" name="Fish Shellfish Immunol.">
        <title>Early steps in the European eel (Anguilla anguilla)-Vibrio vulnificus interaction in the gills: Role of the RtxA13 toxin.</title>
        <authorList>
            <person name="Callol A."/>
            <person name="Pajuelo D."/>
            <person name="Ebbesson L."/>
            <person name="Teles M."/>
            <person name="MacKenzie S."/>
            <person name="Amaro C."/>
        </authorList>
    </citation>
    <scope>NUCLEOTIDE SEQUENCE</scope>
</reference>
<protein>
    <submittedName>
        <fullName evidence="1">Uncharacterized protein</fullName>
    </submittedName>
</protein>
<sequence length="11" mass="1302">MICTFEGIMKE</sequence>
<name>A0A0E9VW85_ANGAN</name>
<accession>A0A0E9VW85</accession>
<dbReference type="EMBL" id="GBXM01026285">
    <property type="protein sequence ID" value="JAH82292.1"/>
    <property type="molecule type" value="Transcribed_RNA"/>
</dbReference>
<reference evidence="1" key="1">
    <citation type="submission" date="2014-11" db="EMBL/GenBank/DDBJ databases">
        <authorList>
            <person name="Amaro Gonzalez C."/>
        </authorList>
    </citation>
    <scope>NUCLEOTIDE SEQUENCE</scope>
</reference>
<organism evidence="1">
    <name type="scientific">Anguilla anguilla</name>
    <name type="common">European freshwater eel</name>
    <name type="synonym">Muraena anguilla</name>
    <dbReference type="NCBI Taxonomy" id="7936"/>
    <lineage>
        <taxon>Eukaryota</taxon>
        <taxon>Metazoa</taxon>
        <taxon>Chordata</taxon>
        <taxon>Craniata</taxon>
        <taxon>Vertebrata</taxon>
        <taxon>Euteleostomi</taxon>
        <taxon>Actinopterygii</taxon>
        <taxon>Neopterygii</taxon>
        <taxon>Teleostei</taxon>
        <taxon>Anguilliformes</taxon>
        <taxon>Anguillidae</taxon>
        <taxon>Anguilla</taxon>
    </lineage>
</organism>
<proteinExistence type="predicted"/>
<evidence type="ECO:0000313" key="1">
    <source>
        <dbReference type="EMBL" id="JAH82292.1"/>
    </source>
</evidence>